<feature type="transmembrane region" description="Helical" evidence="6">
    <location>
        <begin position="74"/>
        <end position="100"/>
    </location>
</feature>
<evidence type="ECO:0000256" key="6">
    <source>
        <dbReference type="RuleBase" id="RU363032"/>
    </source>
</evidence>
<keyword evidence="9" id="KW-1185">Reference proteome</keyword>
<evidence type="ECO:0000256" key="3">
    <source>
        <dbReference type="ARBA" id="ARBA00022692"/>
    </source>
</evidence>
<keyword evidence="5 6" id="KW-0472">Membrane</keyword>
<dbReference type="Pfam" id="PF00528">
    <property type="entry name" value="BPD_transp_1"/>
    <property type="match status" value="1"/>
</dbReference>
<protein>
    <submittedName>
        <fullName evidence="8">ABC transporter permease</fullName>
    </submittedName>
</protein>
<dbReference type="InterPro" id="IPR035906">
    <property type="entry name" value="MetI-like_sf"/>
</dbReference>
<keyword evidence="4 6" id="KW-1133">Transmembrane helix</keyword>
<dbReference type="PANTHER" id="PTHR30177">
    <property type="entry name" value="GLYCINE BETAINE/L-PROLINE TRANSPORT SYSTEM PERMEASE PROTEIN PROW"/>
    <property type="match status" value="1"/>
</dbReference>
<feature type="transmembrane region" description="Helical" evidence="6">
    <location>
        <begin position="188"/>
        <end position="208"/>
    </location>
</feature>
<evidence type="ECO:0000313" key="8">
    <source>
        <dbReference type="EMBL" id="GAA4383212.1"/>
    </source>
</evidence>
<comment type="subcellular location">
    <subcellularLocation>
        <location evidence="6">Cell membrane</location>
        <topology evidence="6">Multi-pass membrane protein</topology>
    </subcellularLocation>
    <subcellularLocation>
        <location evidence="1">Membrane</location>
        <topology evidence="1">Multi-pass membrane protein</topology>
    </subcellularLocation>
</comment>
<dbReference type="PROSITE" id="PS50928">
    <property type="entry name" value="ABC_TM1"/>
    <property type="match status" value="1"/>
</dbReference>
<evidence type="ECO:0000256" key="1">
    <source>
        <dbReference type="ARBA" id="ARBA00004141"/>
    </source>
</evidence>
<dbReference type="CDD" id="cd06261">
    <property type="entry name" value="TM_PBP2"/>
    <property type="match status" value="1"/>
</dbReference>
<feature type="transmembrane region" description="Helical" evidence="6">
    <location>
        <begin position="33"/>
        <end position="53"/>
    </location>
</feature>
<reference evidence="9" key="1">
    <citation type="journal article" date="2019" name="Int. J. Syst. Evol. Microbiol.">
        <title>The Global Catalogue of Microorganisms (GCM) 10K type strain sequencing project: providing services to taxonomists for standard genome sequencing and annotation.</title>
        <authorList>
            <consortium name="The Broad Institute Genomics Platform"/>
            <consortium name="The Broad Institute Genome Sequencing Center for Infectious Disease"/>
            <person name="Wu L."/>
            <person name="Ma J."/>
        </authorList>
    </citation>
    <scope>NUCLEOTIDE SEQUENCE [LARGE SCALE GENOMIC DNA]</scope>
    <source>
        <strain evidence="9">JCM 17688</strain>
    </source>
</reference>
<sequence>MNSLSSTLHWLTDPAQWRGATGIATRIAQHLEYSAVTVVIAAAIALPIGIAIGHYRRGGVIVPFTGALRALPTLGLLAVLALAVGIGILAPMIALVIMALPPVLAGAYSGVEAVDPTTVDAARASGFTEWQVVWRVELPLALPLLVGGIRAASLQVIATWTAAAFLPVGGLGRFLIDGLATRDYAQMLGGSVIVIVLALVIDGVVAFIQRRVTPTGVRLRQRSGSASLAV</sequence>
<dbReference type="Proteomes" id="UP001500635">
    <property type="component" value="Unassembled WGS sequence"/>
</dbReference>
<evidence type="ECO:0000256" key="4">
    <source>
        <dbReference type="ARBA" id="ARBA00022989"/>
    </source>
</evidence>
<organism evidence="8 9">
    <name type="scientific">Tsukamurella soli</name>
    <dbReference type="NCBI Taxonomy" id="644556"/>
    <lineage>
        <taxon>Bacteria</taxon>
        <taxon>Bacillati</taxon>
        <taxon>Actinomycetota</taxon>
        <taxon>Actinomycetes</taxon>
        <taxon>Mycobacteriales</taxon>
        <taxon>Tsukamurellaceae</taxon>
        <taxon>Tsukamurella</taxon>
    </lineage>
</organism>
<dbReference type="Gene3D" id="1.10.3720.10">
    <property type="entry name" value="MetI-like"/>
    <property type="match status" value="1"/>
</dbReference>
<feature type="domain" description="ABC transmembrane type-1" evidence="7">
    <location>
        <begin position="27"/>
        <end position="205"/>
    </location>
</feature>
<keyword evidence="3 6" id="KW-0812">Transmembrane</keyword>
<name>A0ABP8J1I8_9ACTN</name>
<dbReference type="SUPFAM" id="SSF161098">
    <property type="entry name" value="MetI-like"/>
    <property type="match status" value="1"/>
</dbReference>
<feature type="transmembrane region" description="Helical" evidence="6">
    <location>
        <begin position="156"/>
        <end position="176"/>
    </location>
</feature>
<evidence type="ECO:0000313" key="9">
    <source>
        <dbReference type="Proteomes" id="UP001500635"/>
    </source>
</evidence>
<evidence type="ECO:0000256" key="2">
    <source>
        <dbReference type="ARBA" id="ARBA00022448"/>
    </source>
</evidence>
<dbReference type="PANTHER" id="PTHR30177:SF33">
    <property type="entry name" value="POSSIBLE OSMOPROTECTANT (GLYCINE BETAINE_CARNITINE_CHOLINE_L-PROLINE) TRANSPORT INTEGRAL MEMBRANE PROTEIN ABC TRANSPORTER PROZ"/>
    <property type="match status" value="1"/>
</dbReference>
<comment type="caution">
    <text evidence="8">The sequence shown here is derived from an EMBL/GenBank/DDBJ whole genome shotgun (WGS) entry which is preliminary data.</text>
</comment>
<dbReference type="InterPro" id="IPR000515">
    <property type="entry name" value="MetI-like"/>
</dbReference>
<dbReference type="InterPro" id="IPR051204">
    <property type="entry name" value="ABC_transp_perm/SBD"/>
</dbReference>
<accession>A0ABP8J1I8</accession>
<proteinExistence type="inferred from homology"/>
<gene>
    <name evidence="8" type="ORF">GCM10023147_02060</name>
</gene>
<dbReference type="EMBL" id="BAABFR010000002">
    <property type="protein sequence ID" value="GAA4383212.1"/>
    <property type="molecule type" value="Genomic_DNA"/>
</dbReference>
<feature type="transmembrane region" description="Helical" evidence="6">
    <location>
        <begin position="132"/>
        <end position="149"/>
    </location>
</feature>
<evidence type="ECO:0000259" key="7">
    <source>
        <dbReference type="PROSITE" id="PS50928"/>
    </source>
</evidence>
<keyword evidence="2 6" id="KW-0813">Transport</keyword>
<comment type="similarity">
    <text evidence="6">Belongs to the binding-protein-dependent transport system permease family.</text>
</comment>
<evidence type="ECO:0000256" key="5">
    <source>
        <dbReference type="ARBA" id="ARBA00023136"/>
    </source>
</evidence>